<gene>
    <name evidence="2" type="ORF">HUK45_05175</name>
</gene>
<protein>
    <recommendedName>
        <fullName evidence="4">GtrA-like protein domain-containing protein</fullName>
    </recommendedName>
</protein>
<evidence type="ECO:0000313" key="2">
    <source>
        <dbReference type="EMBL" id="MBD8085639.1"/>
    </source>
</evidence>
<keyword evidence="3" id="KW-1185">Reference proteome</keyword>
<keyword evidence="1" id="KW-0472">Membrane</keyword>
<organism evidence="2 3">
    <name type="scientific">Limosilactobacillus urinaemulieris</name>
    <dbReference type="NCBI Taxonomy" id="2742600"/>
    <lineage>
        <taxon>Bacteria</taxon>
        <taxon>Bacillati</taxon>
        <taxon>Bacillota</taxon>
        <taxon>Bacilli</taxon>
        <taxon>Lactobacillales</taxon>
        <taxon>Lactobacillaceae</taxon>
        <taxon>Limosilactobacillus</taxon>
    </lineage>
</organism>
<dbReference type="RefSeq" id="WP_191911403.1">
    <property type="nucleotide sequence ID" value="NZ_CAUUNG010000001.1"/>
</dbReference>
<dbReference type="Proteomes" id="UP000645007">
    <property type="component" value="Unassembled WGS sequence"/>
</dbReference>
<reference evidence="2 3" key="1">
    <citation type="submission" date="2020-06" db="EMBL/GenBank/DDBJ databases">
        <title>Limosilactobacillus sp. nov.</title>
        <authorList>
            <person name="Ksiezarek M."/>
            <person name="Goncalves Ribeiro T."/>
            <person name="Rocha J."/>
            <person name="Grosso F."/>
            <person name="Peixe L."/>
        </authorList>
    </citation>
    <scope>NUCLEOTIDE SEQUENCE [LARGE SCALE GENOMIC DNA]</scope>
    <source>
        <strain evidence="3">c9Ua_26_M</strain>
    </source>
</reference>
<evidence type="ECO:0000313" key="3">
    <source>
        <dbReference type="Proteomes" id="UP000645007"/>
    </source>
</evidence>
<keyword evidence="1" id="KW-1133">Transmembrane helix</keyword>
<keyword evidence="1" id="KW-0812">Transmembrane</keyword>
<sequence length="55" mass="6373">MSISRQGVIYWGVLEILRHLAGYTGIIWAQAVSDIITCLLGYLLYKLIFNWQDKK</sequence>
<comment type="caution">
    <text evidence="2">The sequence shown here is derived from an EMBL/GenBank/DDBJ whole genome shotgun (WGS) entry which is preliminary data.</text>
</comment>
<dbReference type="EMBL" id="JABUXR010000008">
    <property type="protein sequence ID" value="MBD8085639.1"/>
    <property type="molecule type" value="Genomic_DNA"/>
</dbReference>
<proteinExistence type="predicted"/>
<name>A0ABR8ZK10_9LACO</name>
<evidence type="ECO:0008006" key="4">
    <source>
        <dbReference type="Google" id="ProtNLM"/>
    </source>
</evidence>
<accession>A0ABR8ZK10</accession>
<feature type="transmembrane region" description="Helical" evidence="1">
    <location>
        <begin position="20"/>
        <end position="45"/>
    </location>
</feature>
<evidence type="ECO:0000256" key="1">
    <source>
        <dbReference type="SAM" id="Phobius"/>
    </source>
</evidence>